<dbReference type="Proteomes" id="UP000475545">
    <property type="component" value="Unassembled WGS sequence"/>
</dbReference>
<evidence type="ECO:0000259" key="6">
    <source>
        <dbReference type="Pfam" id="PF01266"/>
    </source>
</evidence>
<evidence type="ECO:0000256" key="1">
    <source>
        <dbReference type="ARBA" id="ARBA00001974"/>
    </source>
</evidence>
<dbReference type="GO" id="GO:0047545">
    <property type="term" value="F:(S)-2-hydroxyglutarate dehydrogenase activity"/>
    <property type="evidence" value="ECO:0007669"/>
    <property type="project" value="TreeGrafter"/>
</dbReference>
<dbReference type="Gene3D" id="3.50.50.60">
    <property type="entry name" value="FAD/NAD(P)-binding domain"/>
    <property type="match status" value="1"/>
</dbReference>
<gene>
    <name evidence="7" type="ORF">GIY30_12200</name>
</gene>
<keyword evidence="3" id="KW-0274">FAD</keyword>
<evidence type="ECO:0000313" key="8">
    <source>
        <dbReference type="Proteomes" id="UP000475545"/>
    </source>
</evidence>
<evidence type="ECO:0000313" key="7">
    <source>
        <dbReference type="EMBL" id="MXP22107.1"/>
    </source>
</evidence>
<accession>A0A6L7GRT6</accession>
<keyword evidence="4" id="KW-0560">Oxidoreductase</keyword>
<dbReference type="Gene3D" id="3.30.9.10">
    <property type="entry name" value="D-Amino Acid Oxidase, subunit A, domain 2"/>
    <property type="match status" value="1"/>
</dbReference>
<sequence length="372" mass="39437">MMESVDVVVVGAGVVGLAVARHLAIEGRSVVVLEREDAVGTQTSSRNSEIIHAGIYYPPGSLKARMCVTGRALLYRYCADNTIAHRRTGKLIVATDRDQLAALDRIADRAHANGVGDLRRIDRDELAELEPEVSGVAALWSPSTGIVDAHGLMRALRRDAEQSGAVVSLRSAVTTGRIRPGHPIELTVADIGEIACRAVVNCAGLGAWALASSLTGFPTAHVPRRHLAKGNYFGLRSGRAPFERLIYPVPVDGGLGVHLTFDLGGAARFGPDVQWVDRPEHLVDPTRADAFYAAIRRYWPGLPDDALQPDFAGIRPKLTGPGEPAADFLVQGPADHGVAGVVNLFGIESPGLTSCFALAAHVAAAIDGDPLR</sequence>
<dbReference type="InterPro" id="IPR036188">
    <property type="entry name" value="FAD/NAD-bd_sf"/>
</dbReference>
<dbReference type="PANTHER" id="PTHR43104">
    <property type="entry name" value="L-2-HYDROXYGLUTARATE DEHYDROGENASE, MITOCHONDRIAL"/>
    <property type="match status" value="1"/>
</dbReference>
<feature type="domain" description="FAD dependent oxidoreductase" evidence="6">
    <location>
        <begin position="6"/>
        <end position="364"/>
    </location>
</feature>
<comment type="cofactor">
    <cofactor evidence="1">
        <name>FAD</name>
        <dbReference type="ChEBI" id="CHEBI:57692"/>
    </cofactor>
</comment>
<comment type="caution">
    <text evidence="7">The sequence shown here is derived from an EMBL/GenBank/DDBJ whole genome shotgun (WGS) entry which is preliminary data.</text>
</comment>
<keyword evidence="8" id="KW-1185">Reference proteome</keyword>
<dbReference type="EMBL" id="WMBR01000003">
    <property type="protein sequence ID" value="MXP22107.1"/>
    <property type="molecule type" value="Genomic_DNA"/>
</dbReference>
<dbReference type="Pfam" id="PF01266">
    <property type="entry name" value="DAO"/>
    <property type="match status" value="1"/>
</dbReference>
<dbReference type="SUPFAM" id="SSF51905">
    <property type="entry name" value="FAD/NAD(P)-binding domain"/>
    <property type="match status" value="1"/>
</dbReference>
<dbReference type="PANTHER" id="PTHR43104:SF4">
    <property type="entry name" value="L-2-HYDROXYGLUTARATE DEHYDROGENASE, MITOCHONDRIAL"/>
    <property type="match status" value="1"/>
</dbReference>
<evidence type="ECO:0000256" key="2">
    <source>
        <dbReference type="ARBA" id="ARBA00022630"/>
    </source>
</evidence>
<proteinExistence type="inferred from homology"/>
<name>A0A6L7GRT6_9ACTN</name>
<protein>
    <submittedName>
        <fullName evidence="7">FAD-dependent oxidoreductase</fullName>
    </submittedName>
</protein>
<evidence type="ECO:0000256" key="5">
    <source>
        <dbReference type="ARBA" id="ARBA00037941"/>
    </source>
</evidence>
<reference evidence="7 8" key="1">
    <citation type="submission" date="2019-11" db="EMBL/GenBank/DDBJ databases">
        <title>Gordonia sp. nov., a novel actinobacterium isolated from mangrove soil in Hainan.</title>
        <authorList>
            <person name="Huang X."/>
            <person name="Xie Y."/>
            <person name="Chu X."/>
            <person name="Xiao K."/>
        </authorList>
    </citation>
    <scope>NUCLEOTIDE SEQUENCE [LARGE SCALE GENOMIC DNA]</scope>
    <source>
        <strain evidence="7 8">HNM0687</strain>
    </source>
</reference>
<dbReference type="AlphaFoldDB" id="A0A6L7GRT6"/>
<comment type="similarity">
    <text evidence="5">Belongs to the L2HGDH family.</text>
</comment>
<keyword evidence="2" id="KW-0285">Flavoprotein</keyword>
<dbReference type="InterPro" id="IPR006076">
    <property type="entry name" value="FAD-dep_OxRdtase"/>
</dbReference>
<evidence type="ECO:0000256" key="4">
    <source>
        <dbReference type="ARBA" id="ARBA00023002"/>
    </source>
</evidence>
<evidence type="ECO:0000256" key="3">
    <source>
        <dbReference type="ARBA" id="ARBA00022827"/>
    </source>
</evidence>
<organism evidence="7 8">
    <name type="scientific">Gordonia mangrovi</name>
    <dbReference type="NCBI Taxonomy" id="2665643"/>
    <lineage>
        <taxon>Bacteria</taxon>
        <taxon>Bacillati</taxon>
        <taxon>Actinomycetota</taxon>
        <taxon>Actinomycetes</taxon>
        <taxon>Mycobacteriales</taxon>
        <taxon>Gordoniaceae</taxon>
        <taxon>Gordonia</taxon>
    </lineage>
</organism>